<dbReference type="AlphaFoldDB" id="A0AA88R128"/>
<comment type="caution">
    <text evidence="1">The sequence shown here is derived from an EMBL/GenBank/DDBJ whole genome shotgun (WGS) entry which is preliminary data.</text>
</comment>
<gene>
    <name evidence="1" type="ORF">RJ640_023728</name>
</gene>
<dbReference type="InterPro" id="IPR032675">
    <property type="entry name" value="LRR_dom_sf"/>
</dbReference>
<protein>
    <submittedName>
        <fullName evidence="1">Uncharacterized protein</fullName>
    </submittedName>
</protein>
<dbReference type="Gene3D" id="3.80.10.10">
    <property type="entry name" value="Ribonuclease Inhibitor"/>
    <property type="match status" value="1"/>
</dbReference>
<dbReference type="Proteomes" id="UP001187471">
    <property type="component" value="Unassembled WGS sequence"/>
</dbReference>
<proteinExistence type="predicted"/>
<evidence type="ECO:0000313" key="2">
    <source>
        <dbReference type="Proteomes" id="UP001187471"/>
    </source>
</evidence>
<evidence type="ECO:0000313" key="1">
    <source>
        <dbReference type="EMBL" id="KAK2980313.1"/>
    </source>
</evidence>
<organism evidence="1 2">
    <name type="scientific">Escallonia rubra</name>
    <dbReference type="NCBI Taxonomy" id="112253"/>
    <lineage>
        <taxon>Eukaryota</taxon>
        <taxon>Viridiplantae</taxon>
        <taxon>Streptophyta</taxon>
        <taxon>Embryophyta</taxon>
        <taxon>Tracheophyta</taxon>
        <taxon>Spermatophyta</taxon>
        <taxon>Magnoliopsida</taxon>
        <taxon>eudicotyledons</taxon>
        <taxon>Gunneridae</taxon>
        <taxon>Pentapetalae</taxon>
        <taxon>asterids</taxon>
        <taxon>campanulids</taxon>
        <taxon>Escalloniales</taxon>
        <taxon>Escalloniaceae</taxon>
        <taxon>Escallonia</taxon>
    </lineage>
</organism>
<dbReference type="EMBL" id="JAVXUO010001648">
    <property type="protein sequence ID" value="KAK2980313.1"/>
    <property type="molecule type" value="Genomic_DNA"/>
</dbReference>
<accession>A0AA88R128</accession>
<reference evidence="1" key="1">
    <citation type="submission" date="2022-12" db="EMBL/GenBank/DDBJ databases">
        <title>Draft genome assemblies for two species of Escallonia (Escalloniales).</title>
        <authorList>
            <person name="Chanderbali A."/>
            <person name="Dervinis C."/>
            <person name="Anghel I."/>
            <person name="Soltis D."/>
            <person name="Soltis P."/>
            <person name="Zapata F."/>
        </authorList>
    </citation>
    <scope>NUCLEOTIDE SEQUENCE</scope>
    <source>
        <strain evidence="1">UCBG92.1500</strain>
        <tissue evidence="1">Leaf</tissue>
    </source>
</reference>
<keyword evidence="2" id="KW-1185">Reference proteome</keyword>
<sequence length="177" mass="19536">MRWMNSFDGRLRPWRNSLDLPLIPAVIPGLFSDALDPGAVHEAGMWRGRVFVVNFSMAQDIVANCSSTDMTSGIKTCMVIVGAKVFDSKYAGAHDVFGSVKRIPDCELMLESTSERCIGSSSSSPQSNIFTRNWSEGITFSKWIGIYCSNDRRVATLNLSNMGLKGTIGSWLLQLPY</sequence>
<name>A0AA88R128_9ASTE</name>